<protein>
    <recommendedName>
        <fullName evidence="3">Lipoprotein</fullName>
    </recommendedName>
</protein>
<dbReference type="AlphaFoldDB" id="A0A1I7AQ51"/>
<accession>A0A1I7AQ51</accession>
<gene>
    <name evidence="1" type="ORF">SAMN05216474_2303</name>
</gene>
<evidence type="ECO:0008006" key="3">
    <source>
        <dbReference type="Google" id="ProtNLM"/>
    </source>
</evidence>
<dbReference type="PROSITE" id="PS51257">
    <property type="entry name" value="PROKAR_LIPOPROTEIN"/>
    <property type="match status" value="1"/>
</dbReference>
<reference evidence="1 2" key="1">
    <citation type="submission" date="2016-10" db="EMBL/GenBank/DDBJ databases">
        <authorList>
            <person name="de Groot N.N."/>
        </authorList>
    </citation>
    <scope>NUCLEOTIDE SEQUENCE [LARGE SCALE GENOMIC DNA]</scope>
    <source>
        <strain evidence="1 2">CGMCC 1.7005</strain>
    </source>
</reference>
<keyword evidence="2" id="KW-1185">Reference proteome</keyword>
<sequence length="146" mass="17397">MIINFKNYGLYTLLYFLFTITSCSSIEKDNVNTYSKIEMYTKENYKNRVESFISTFEYAPKYALIDYGNCAQCSQGFIDNFFMVLPKNEEIRVIFNDSSVYFKFHEAFPKLLWDYSKLENWKKNNIESSKILYYEQLESGGLRLLN</sequence>
<evidence type="ECO:0000313" key="2">
    <source>
        <dbReference type="Proteomes" id="UP000236454"/>
    </source>
</evidence>
<evidence type="ECO:0000313" key="1">
    <source>
        <dbReference type="EMBL" id="SFT77037.1"/>
    </source>
</evidence>
<dbReference type="RefSeq" id="WP_139230350.1">
    <property type="nucleotide sequence ID" value="NZ_FPAS01000003.1"/>
</dbReference>
<organism evidence="1 2">
    <name type="scientific">Lishizhenia tianjinensis</name>
    <dbReference type="NCBI Taxonomy" id="477690"/>
    <lineage>
        <taxon>Bacteria</taxon>
        <taxon>Pseudomonadati</taxon>
        <taxon>Bacteroidota</taxon>
        <taxon>Flavobacteriia</taxon>
        <taxon>Flavobacteriales</taxon>
        <taxon>Crocinitomicaceae</taxon>
        <taxon>Lishizhenia</taxon>
    </lineage>
</organism>
<dbReference type="EMBL" id="FPAS01000003">
    <property type="protein sequence ID" value="SFT77037.1"/>
    <property type="molecule type" value="Genomic_DNA"/>
</dbReference>
<name>A0A1I7AQ51_9FLAO</name>
<dbReference type="Proteomes" id="UP000236454">
    <property type="component" value="Unassembled WGS sequence"/>
</dbReference>
<proteinExistence type="predicted"/>